<evidence type="ECO:0000313" key="4">
    <source>
        <dbReference type="EMBL" id="CAA7060001.1"/>
    </source>
</evidence>
<keyword evidence="2" id="KW-0732">Signal</keyword>
<name>A0A6D2L303_9BRAS</name>
<dbReference type="EMBL" id="CACVBM020001806">
    <property type="protein sequence ID" value="CAA7060001.1"/>
    <property type="molecule type" value="Genomic_DNA"/>
</dbReference>
<comment type="caution">
    <text evidence="4">The sequence shown here is derived from an EMBL/GenBank/DDBJ whole genome shotgun (WGS) entry which is preliminary data.</text>
</comment>
<reference evidence="4" key="1">
    <citation type="submission" date="2020-01" db="EMBL/GenBank/DDBJ databases">
        <authorList>
            <person name="Mishra B."/>
        </authorList>
    </citation>
    <scope>NUCLEOTIDE SEQUENCE [LARGE SCALE GENOMIC DNA]</scope>
</reference>
<keyword evidence="3" id="KW-0325">Glycoprotein</keyword>
<protein>
    <submittedName>
        <fullName evidence="4">Uncharacterized protein</fullName>
    </submittedName>
</protein>
<evidence type="ECO:0000256" key="3">
    <source>
        <dbReference type="ARBA" id="ARBA00023180"/>
    </source>
</evidence>
<evidence type="ECO:0000313" key="5">
    <source>
        <dbReference type="Proteomes" id="UP000467841"/>
    </source>
</evidence>
<dbReference type="GO" id="GO:0016020">
    <property type="term" value="C:membrane"/>
    <property type="evidence" value="ECO:0007669"/>
    <property type="project" value="InterPro"/>
</dbReference>
<comment type="similarity">
    <text evidence="1">Belongs to the COBRA family.</text>
</comment>
<dbReference type="OrthoDB" id="1112765at2759"/>
<dbReference type="InterPro" id="IPR006918">
    <property type="entry name" value="COBRA_pln"/>
</dbReference>
<evidence type="ECO:0000256" key="2">
    <source>
        <dbReference type="ARBA" id="ARBA00022729"/>
    </source>
</evidence>
<dbReference type="GO" id="GO:0010215">
    <property type="term" value="P:cellulose microfibril organization"/>
    <property type="evidence" value="ECO:0007669"/>
    <property type="project" value="InterPro"/>
</dbReference>
<keyword evidence="5" id="KW-1185">Reference proteome</keyword>
<dbReference type="Proteomes" id="UP000467841">
    <property type="component" value="Unassembled WGS sequence"/>
</dbReference>
<dbReference type="AlphaFoldDB" id="A0A6D2L303"/>
<proteinExistence type="inferred from homology"/>
<accession>A0A6D2L303</accession>
<evidence type="ECO:0000256" key="1">
    <source>
        <dbReference type="ARBA" id="ARBA00005507"/>
    </source>
</evidence>
<dbReference type="Pfam" id="PF04833">
    <property type="entry name" value="COBRA"/>
    <property type="match status" value="1"/>
</dbReference>
<sequence length="93" mass="10566">MNKTRDSYSANVTIFNCLKNHDIEGPWKLWWIWSKSEILLSTVGAEGTQQGTDLVDENTRRMNRVSVVDLPPQTKAKHKSTSSNLALFLFSVL</sequence>
<organism evidence="4 5">
    <name type="scientific">Microthlaspi erraticum</name>
    <dbReference type="NCBI Taxonomy" id="1685480"/>
    <lineage>
        <taxon>Eukaryota</taxon>
        <taxon>Viridiplantae</taxon>
        <taxon>Streptophyta</taxon>
        <taxon>Embryophyta</taxon>
        <taxon>Tracheophyta</taxon>
        <taxon>Spermatophyta</taxon>
        <taxon>Magnoliopsida</taxon>
        <taxon>eudicotyledons</taxon>
        <taxon>Gunneridae</taxon>
        <taxon>Pentapetalae</taxon>
        <taxon>rosids</taxon>
        <taxon>malvids</taxon>
        <taxon>Brassicales</taxon>
        <taxon>Brassicaceae</taxon>
        <taxon>Coluteocarpeae</taxon>
        <taxon>Microthlaspi</taxon>
    </lineage>
</organism>
<gene>
    <name evidence="4" type="ORF">MERR_LOCUS47237</name>
</gene>